<dbReference type="Proteomes" id="UP000715441">
    <property type="component" value="Unassembled WGS sequence"/>
</dbReference>
<keyword evidence="3" id="KW-1185">Reference proteome</keyword>
<comment type="caution">
    <text evidence="2">The sequence shown here is derived from an EMBL/GenBank/DDBJ whole genome shotgun (WGS) entry which is preliminary data.</text>
</comment>
<name>A0ABX1J6E2_9PSEU</name>
<evidence type="ECO:0000256" key="1">
    <source>
        <dbReference type="SAM" id="MobiDB-lite"/>
    </source>
</evidence>
<protein>
    <submittedName>
        <fullName evidence="2">Uncharacterized protein</fullName>
    </submittedName>
</protein>
<dbReference type="RefSeq" id="WP_168518232.1">
    <property type="nucleotide sequence ID" value="NZ_JAAXLS010000014.1"/>
</dbReference>
<evidence type="ECO:0000313" key="3">
    <source>
        <dbReference type="Proteomes" id="UP000715441"/>
    </source>
</evidence>
<organism evidence="2 3">
    <name type="scientific">Amycolatopsis acididurans</name>
    <dbReference type="NCBI Taxonomy" id="2724524"/>
    <lineage>
        <taxon>Bacteria</taxon>
        <taxon>Bacillati</taxon>
        <taxon>Actinomycetota</taxon>
        <taxon>Actinomycetes</taxon>
        <taxon>Pseudonocardiales</taxon>
        <taxon>Pseudonocardiaceae</taxon>
        <taxon>Amycolatopsis</taxon>
    </lineage>
</organism>
<evidence type="ECO:0000313" key="2">
    <source>
        <dbReference type="EMBL" id="NKQ55367.1"/>
    </source>
</evidence>
<sequence>MLIWLITRGGWLAAGARWVQNKVKWVNTYSLTVVDVQASGVNMLLRLRDSSGRDIGSLKLKDVQRNQELRDLVYNGILHSVATGTANPPQKTRTILKLPGGQGLHRDGS</sequence>
<reference evidence="2 3" key="1">
    <citation type="submission" date="2020-04" db="EMBL/GenBank/DDBJ databases">
        <title>Novel species.</title>
        <authorList>
            <person name="Teo W.F.A."/>
            <person name="Lipun K."/>
            <person name="Srisuk N."/>
            <person name="Duangmal K."/>
        </authorList>
    </citation>
    <scope>NUCLEOTIDE SEQUENCE [LARGE SCALE GENOMIC DNA]</scope>
    <source>
        <strain evidence="2 3">K13G38</strain>
    </source>
</reference>
<proteinExistence type="predicted"/>
<feature type="region of interest" description="Disordered" evidence="1">
    <location>
        <begin position="86"/>
        <end position="109"/>
    </location>
</feature>
<gene>
    <name evidence="2" type="ORF">HFP15_20995</name>
</gene>
<dbReference type="EMBL" id="JAAXLS010000014">
    <property type="protein sequence ID" value="NKQ55367.1"/>
    <property type="molecule type" value="Genomic_DNA"/>
</dbReference>
<accession>A0ABX1J6E2</accession>